<feature type="non-terminal residue" evidence="1">
    <location>
        <position position="1"/>
    </location>
</feature>
<gene>
    <name evidence="1" type="ORF">S12H4_23464</name>
</gene>
<dbReference type="AlphaFoldDB" id="X1TWL2"/>
<name>X1TWL2_9ZZZZ</name>
<evidence type="ECO:0000313" key="1">
    <source>
        <dbReference type="EMBL" id="GAI84419.1"/>
    </source>
</evidence>
<protein>
    <submittedName>
        <fullName evidence="1">Uncharacterized protein</fullName>
    </submittedName>
</protein>
<comment type="caution">
    <text evidence="1">The sequence shown here is derived from an EMBL/GenBank/DDBJ whole genome shotgun (WGS) entry which is preliminary data.</text>
</comment>
<dbReference type="EMBL" id="BARW01012469">
    <property type="protein sequence ID" value="GAI84419.1"/>
    <property type="molecule type" value="Genomic_DNA"/>
</dbReference>
<sequence>GYILLRNLRNLRLKNSCQFVAKFFSAPSAFSAVNKNPEIRVNPWLNITEFSESSVCSVANSYPEIRVNLWLI</sequence>
<reference evidence="1" key="1">
    <citation type="journal article" date="2014" name="Front. Microbiol.">
        <title>High frequency of phylogenetically diverse reductive dehalogenase-homologous genes in deep subseafloor sedimentary metagenomes.</title>
        <authorList>
            <person name="Kawai M."/>
            <person name="Futagami T."/>
            <person name="Toyoda A."/>
            <person name="Takaki Y."/>
            <person name="Nishi S."/>
            <person name="Hori S."/>
            <person name="Arai W."/>
            <person name="Tsubouchi T."/>
            <person name="Morono Y."/>
            <person name="Uchiyama I."/>
            <person name="Ito T."/>
            <person name="Fujiyama A."/>
            <person name="Inagaki F."/>
            <person name="Takami H."/>
        </authorList>
    </citation>
    <scope>NUCLEOTIDE SEQUENCE</scope>
    <source>
        <strain evidence="1">Expedition CK06-06</strain>
    </source>
</reference>
<proteinExistence type="predicted"/>
<organism evidence="1">
    <name type="scientific">marine sediment metagenome</name>
    <dbReference type="NCBI Taxonomy" id="412755"/>
    <lineage>
        <taxon>unclassified sequences</taxon>
        <taxon>metagenomes</taxon>
        <taxon>ecological metagenomes</taxon>
    </lineage>
</organism>
<accession>X1TWL2</accession>